<evidence type="ECO:0000259" key="7">
    <source>
        <dbReference type="Pfam" id="PF00849"/>
    </source>
</evidence>
<dbReference type="GO" id="GO:0000455">
    <property type="term" value="P:enzyme-directed rRNA pseudouridine synthesis"/>
    <property type="evidence" value="ECO:0007669"/>
    <property type="project" value="TreeGrafter"/>
</dbReference>
<dbReference type="InterPro" id="IPR006145">
    <property type="entry name" value="PsdUridine_synth_RsuA/RluA"/>
</dbReference>
<dbReference type="CDD" id="cd02869">
    <property type="entry name" value="PseudoU_synth_RluA_like"/>
    <property type="match status" value="1"/>
</dbReference>
<gene>
    <name evidence="8" type="ORF">AZI98_06635</name>
</gene>
<dbReference type="EMBL" id="LWBR01000014">
    <property type="protein sequence ID" value="KZN96794.1"/>
    <property type="molecule type" value="Genomic_DNA"/>
</dbReference>
<dbReference type="GO" id="GO:0140098">
    <property type="term" value="F:catalytic activity, acting on RNA"/>
    <property type="evidence" value="ECO:0007669"/>
    <property type="project" value="UniProtKB-ARBA"/>
</dbReference>
<comment type="similarity">
    <text evidence="2 6">Belongs to the pseudouridine synthase RluA family.</text>
</comment>
<protein>
    <recommendedName>
        <fullName evidence="6">Pseudouridine synthase</fullName>
        <ecNumber evidence="6">5.4.99.-</ecNumber>
    </recommendedName>
</protein>
<dbReference type="RefSeq" id="WP_063387498.1">
    <property type="nucleotide sequence ID" value="NZ_LWBR01000014.1"/>
</dbReference>
<evidence type="ECO:0000256" key="3">
    <source>
        <dbReference type="ARBA" id="ARBA00023235"/>
    </source>
</evidence>
<dbReference type="FunFam" id="3.30.2350.10:FF:000005">
    <property type="entry name" value="Pseudouridine synthase"/>
    <property type="match status" value="1"/>
</dbReference>
<dbReference type="Gene3D" id="3.30.2350.10">
    <property type="entry name" value="Pseudouridine synthase"/>
    <property type="match status" value="1"/>
</dbReference>
<dbReference type="Proteomes" id="UP000076476">
    <property type="component" value="Unassembled WGS sequence"/>
</dbReference>
<dbReference type="PANTHER" id="PTHR21600:SF35">
    <property type="entry name" value="PSEUDOURIDINE SYNTHASE"/>
    <property type="match status" value="1"/>
</dbReference>
<dbReference type="InterPro" id="IPR050188">
    <property type="entry name" value="RluA_PseudoU_synthase"/>
</dbReference>
<dbReference type="GO" id="GO:0003723">
    <property type="term" value="F:RNA binding"/>
    <property type="evidence" value="ECO:0007669"/>
    <property type="project" value="UniProtKB-KW"/>
</dbReference>
<name>A0A165Y748_9BACI</name>
<dbReference type="InterPro" id="IPR006224">
    <property type="entry name" value="PsdUridine_synth_RluA-like_CS"/>
</dbReference>
<dbReference type="InterPro" id="IPR020103">
    <property type="entry name" value="PsdUridine_synth_cat_dom_sf"/>
</dbReference>
<dbReference type="STRING" id="33936.AZI98_06635"/>
<keyword evidence="9" id="KW-1185">Reference proteome</keyword>
<dbReference type="PROSITE" id="PS50889">
    <property type="entry name" value="S4"/>
    <property type="match status" value="1"/>
</dbReference>
<evidence type="ECO:0000256" key="6">
    <source>
        <dbReference type="RuleBase" id="RU362028"/>
    </source>
</evidence>
<evidence type="ECO:0000313" key="9">
    <source>
        <dbReference type="Proteomes" id="UP000076476"/>
    </source>
</evidence>
<keyword evidence="3 6" id="KW-0413">Isomerase</keyword>
<keyword evidence="5" id="KW-0694">RNA-binding</keyword>
<dbReference type="SUPFAM" id="SSF55120">
    <property type="entry name" value="Pseudouridine synthase"/>
    <property type="match status" value="1"/>
</dbReference>
<dbReference type="NCBIfam" id="TIGR00005">
    <property type="entry name" value="rluA_subfam"/>
    <property type="match status" value="1"/>
</dbReference>
<evidence type="ECO:0000256" key="4">
    <source>
        <dbReference type="PIRSR" id="PIRSR606225-1"/>
    </source>
</evidence>
<proteinExistence type="inferred from homology"/>
<evidence type="ECO:0000256" key="2">
    <source>
        <dbReference type="ARBA" id="ARBA00010876"/>
    </source>
</evidence>
<accession>A0A165Y748</accession>
<dbReference type="PANTHER" id="PTHR21600">
    <property type="entry name" value="MITOCHONDRIAL RNA PSEUDOURIDINE SYNTHASE"/>
    <property type="match status" value="1"/>
</dbReference>
<dbReference type="OrthoDB" id="9807829at2"/>
<evidence type="ECO:0000256" key="1">
    <source>
        <dbReference type="ARBA" id="ARBA00000073"/>
    </source>
</evidence>
<feature type="active site" evidence="4">
    <location>
        <position position="137"/>
    </location>
</feature>
<reference evidence="8 9" key="1">
    <citation type="submission" date="2016-04" db="EMBL/GenBank/DDBJ databases">
        <title>Draft genome sequence of Aeribacillus pallidus 8m3 from petroleum reservoir.</title>
        <authorList>
            <person name="Poltaraus A.B."/>
            <person name="Nazina T.N."/>
            <person name="Tourova T.P."/>
            <person name="Malakho S.M."/>
            <person name="Korshunova A.V."/>
            <person name="Sokolova D.S."/>
        </authorList>
    </citation>
    <scope>NUCLEOTIDE SEQUENCE [LARGE SCALE GENOMIC DNA]</scope>
    <source>
        <strain evidence="8 9">8m3</strain>
    </source>
</reference>
<dbReference type="PROSITE" id="PS01129">
    <property type="entry name" value="PSI_RLU"/>
    <property type="match status" value="1"/>
</dbReference>
<dbReference type="AlphaFoldDB" id="A0A165Y748"/>
<dbReference type="InterPro" id="IPR006225">
    <property type="entry name" value="PsdUridine_synth_RluC/D"/>
</dbReference>
<dbReference type="GO" id="GO:0009982">
    <property type="term" value="F:pseudouridine synthase activity"/>
    <property type="evidence" value="ECO:0007669"/>
    <property type="project" value="InterPro"/>
</dbReference>
<dbReference type="EC" id="5.4.99.-" evidence="6"/>
<feature type="domain" description="Pseudouridine synthase RsuA/RluA-like" evidence="7">
    <location>
        <begin position="91"/>
        <end position="240"/>
    </location>
</feature>
<evidence type="ECO:0000313" key="8">
    <source>
        <dbReference type="EMBL" id="KZN96794.1"/>
    </source>
</evidence>
<comment type="catalytic activity">
    <reaction evidence="1 6">
        <text>a uridine in RNA = a pseudouridine in RNA</text>
        <dbReference type="Rhea" id="RHEA:48348"/>
        <dbReference type="Rhea" id="RHEA-COMP:12068"/>
        <dbReference type="Rhea" id="RHEA-COMP:12069"/>
        <dbReference type="ChEBI" id="CHEBI:65314"/>
        <dbReference type="ChEBI" id="CHEBI:65315"/>
    </reaction>
</comment>
<comment type="caution">
    <text evidence="8">The sequence shown here is derived from an EMBL/GenBank/DDBJ whole genome shotgun (WGS) entry which is preliminary data.</text>
</comment>
<comment type="function">
    <text evidence="6">Responsible for synthesis of pseudouridine from uracil.</text>
</comment>
<dbReference type="Pfam" id="PF00849">
    <property type="entry name" value="PseudoU_synth_2"/>
    <property type="match status" value="1"/>
</dbReference>
<organism evidence="8 9">
    <name type="scientific">Aeribacillus pallidus</name>
    <dbReference type="NCBI Taxonomy" id="33936"/>
    <lineage>
        <taxon>Bacteria</taxon>
        <taxon>Bacillati</taxon>
        <taxon>Bacillota</taxon>
        <taxon>Bacilli</taxon>
        <taxon>Bacillales</taxon>
        <taxon>Bacillaceae</taxon>
        <taxon>Aeribacillus</taxon>
    </lineage>
</organism>
<sequence length="299" mass="34508">MGTFQLHWDIKKEHHGWLLREFLREHHISKSALTDIKFNGGKIVVNGNEKNVRYVLQEGDQVTVHFPEEKRSQSLIPENIPLDIVYEDDYCLIVNKPAFLSTIPSREHPSGSLANGLLHYYDQQRQNLTVHIVNRLDRDTSGLLLVAKHRYSHFLFSKEQQKGAVKRTYIAIVHGRISEDEGIIDAPIARKDDSIIERTVREDGKKAITHFRVISRFSDKTVVEVKPVTGRTHQIRLHMSYIGHPLLGDSLYGGQKEEIDRHALHSQSLSFYHPVLHKNLTYTCKLPPDMEKIIKHARL</sequence>
<evidence type="ECO:0000256" key="5">
    <source>
        <dbReference type="PROSITE-ProRule" id="PRU00182"/>
    </source>
</evidence>